<evidence type="ECO:0000256" key="2">
    <source>
        <dbReference type="ARBA" id="ARBA00022771"/>
    </source>
</evidence>
<dbReference type="InterPro" id="IPR001870">
    <property type="entry name" value="B30.2/SPRY"/>
</dbReference>
<dbReference type="PANTHER" id="PTHR25465">
    <property type="entry name" value="B-BOX DOMAIN CONTAINING"/>
    <property type="match status" value="1"/>
</dbReference>
<organism evidence="5 6">
    <name type="scientific">Sphaeramia orbicularis</name>
    <name type="common">orbiculate cardinalfish</name>
    <dbReference type="NCBI Taxonomy" id="375764"/>
    <lineage>
        <taxon>Eukaryota</taxon>
        <taxon>Metazoa</taxon>
        <taxon>Chordata</taxon>
        <taxon>Craniata</taxon>
        <taxon>Vertebrata</taxon>
        <taxon>Euteleostomi</taxon>
        <taxon>Actinopterygii</taxon>
        <taxon>Neopterygii</taxon>
        <taxon>Teleostei</taxon>
        <taxon>Neoteleostei</taxon>
        <taxon>Acanthomorphata</taxon>
        <taxon>Gobiaria</taxon>
        <taxon>Kurtiformes</taxon>
        <taxon>Apogonoidei</taxon>
        <taxon>Apogonidae</taxon>
        <taxon>Apogoninae</taxon>
        <taxon>Sphaeramia</taxon>
    </lineage>
</organism>
<reference evidence="5" key="1">
    <citation type="submission" date="2019-06" db="EMBL/GenBank/DDBJ databases">
        <authorList>
            <consortium name="Wellcome Sanger Institute Data Sharing"/>
        </authorList>
    </citation>
    <scope>NUCLEOTIDE SEQUENCE [LARGE SCALE GENOMIC DNA]</scope>
</reference>
<dbReference type="InterPro" id="IPR003879">
    <property type="entry name" value="Butyrophylin_SPRY"/>
</dbReference>
<dbReference type="SMART" id="SM00589">
    <property type="entry name" value="PRY"/>
    <property type="match status" value="1"/>
</dbReference>
<dbReference type="Gene3D" id="2.60.120.920">
    <property type="match status" value="1"/>
</dbReference>
<evidence type="ECO:0000259" key="4">
    <source>
        <dbReference type="PROSITE" id="PS50188"/>
    </source>
</evidence>
<proteinExistence type="predicted"/>
<dbReference type="GO" id="GO:0008270">
    <property type="term" value="F:zinc ion binding"/>
    <property type="evidence" value="ECO:0007669"/>
    <property type="project" value="UniProtKB-KW"/>
</dbReference>
<keyword evidence="2" id="KW-0863">Zinc-finger</keyword>
<dbReference type="Pfam" id="PF13765">
    <property type="entry name" value="PRY"/>
    <property type="match status" value="1"/>
</dbReference>
<dbReference type="SUPFAM" id="SSF49899">
    <property type="entry name" value="Concanavalin A-like lectins/glucanases"/>
    <property type="match status" value="1"/>
</dbReference>
<dbReference type="InterPro" id="IPR051051">
    <property type="entry name" value="E3_ubiq-ligase_TRIM/RNF"/>
</dbReference>
<dbReference type="InterPro" id="IPR043136">
    <property type="entry name" value="B30.2/SPRY_sf"/>
</dbReference>
<dbReference type="InterPro" id="IPR006574">
    <property type="entry name" value="PRY"/>
</dbReference>
<dbReference type="SMART" id="SM00449">
    <property type="entry name" value="SPRY"/>
    <property type="match status" value="1"/>
</dbReference>
<dbReference type="PRINTS" id="PR01407">
    <property type="entry name" value="BUTYPHLNCDUF"/>
</dbReference>
<dbReference type="InterPro" id="IPR003877">
    <property type="entry name" value="SPRY_dom"/>
</dbReference>
<dbReference type="Pfam" id="PF00622">
    <property type="entry name" value="SPRY"/>
    <property type="match status" value="1"/>
</dbReference>
<dbReference type="InParanoid" id="A0A672YVY4"/>
<keyword evidence="6" id="KW-1185">Reference proteome</keyword>
<evidence type="ECO:0000256" key="3">
    <source>
        <dbReference type="ARBA" id="ARBA00022833"/>
    </source>
</evidence>
<keyword evidence="3" id="KW-0862">Zinc</keyword>
<sequence>IGVKWCILVFPVDACQPSLDSATAHPRLCLFDNCTVTDEDEDQPYDKKEDRFLSCYQVLCSDALRGRCYWEVAWMGLVSVGVAYSGIRRTGEESMLGGNTCSWTLDCSSDHYCAWHQNKGISIQQPVPDGAGGRVRLCLDWSAGTISFYAVSSDRLEHIHTFYCSFTEPVYPAFRIRSEFTYGCCNSVSLCPMDQD</sequence>
<feature type="domain" description="B30.2/SPRY" evidence="4">
    <location>
        <begin position="1"/>
        <end position="196"/>
    </location>
</feature>
<evidence type="ECO:0000313" key="6">
    <source>
        <dbReference type="Proteomes" id="UP000472271"/>
    </source>
</evidence>
<dbReference type="GO" id="GO:0005737">
    <property type="term" value="C:cytoplasm"/>
    <property type="evidence" value="ECO:0007669"/>
    <property type="project" value="UniProtKB-ARBA"/>
</dbReference>
<dbReference type="PROSITE" id="PS50188">
    <property type="entry name" value="B302_SPRY"/>
    <property type="match status" value="1"/>
</dbReference>
<dbReference type="Proteomes" id="UP000472271">
    <property type="component" value="Chromosome 19"/>
</dbReference>
<evidence type="ECO:0000256" key="1">
    <source>
        <dbReference type="ARBA" id="ARBA00022723"/>
    </source>
</evidence>
<accession>A0A672YVY4</accession>
<dbReference type="InterPro" id="IPR013320">
    <property type="entry name" value="ConA-like_dom_sf"/>
</dbReference>
<evidence type="ECO:0000313" key="5">
    <source>
        <dbReference type="Ensembl" id="ENSSORP00005008753.1"/>
    </source>
</evidence>
<dbReference type="Ensembl" id="ENSSORT00005009054.1">
    <property type="protein sequence ID" value="ENSSORP00005008753.1"/>
    <property type="gene ID" value="ENSSORG00005004835.1"/>
</dbReference>
<dbReference type="AlphaFoldDB" id="A0A672YVY4"/>
<protein>
    <recommendedName>
        <fullName evidence="4">B30.2/SPRY domain-containing protein</fullName>
    </recommendedName>
</protein>
<keyword evidence="1" id="KW-0479">Metal-binding</keyword>
<reference evidence="5" key="2">
    <citation type="submission" date="2025-08" db="UniProtKB">
        <authorList>
            <consortium name="Ensembl"/>
        </authorList>
    </citation>
    <scope>IDENTIFICATION</scope>
</reference>
<name>A0A672YVY4_9TELE</name>
<reference evidence="5" key="3">
    <citation type="submission" date="2025-09" db="UniProtKB">
        <authorList>
            <consortium name="Ensembl"/>
        </authorList>
    </citation>
    <scope>IDENTIFICATION</scope>
</reference>
<dbReference type="PANTHER" id="PTHR25465:SF5">
    <property type="entry name" value="E3 UBIQUITIN_ISG15 LIGASE TRIM25-RELATED"/>
    <property type="match status" value="1"/>
</dbReference>